<keyword evidence="2" id="KW-1185">Reference proteome</keyword>
<dbReference type="Proteomes" id="UP000238375">
    <property type="component" value="Unassembled WGS sequence"/>
</dbReference>
<name>A0A2T0S8K6_9BACT</name>
<sequence>MDSRWLDQYTRLTIISRWISPCHVGTRLHRDRAPASDYGNDAVLNPINNTPMRVYIHPSSLSTDSGMYAIVSLRIDNTARYAKRNSTPARLPRLNITHIRKRQQQQRNRAFIW</sequence>
<dbReference type="EMBL" id="PVTE01000025">
    <property type="protein sequence ID" value="PRY29767.1"/>
    <property type="molecule type" value="Genomic_DNA"/>
</dbReference>
<dbReference type="AlphaFoldDB" id="A0A2T0S8K6"/>
<comment type="caution">
    <text evidence="1">The sequence shown here is derived from an EMBL/GenBank/DDBJ whole genome shotgun (WGS) entry which is preliminary data.</text>
</comment>
<accession>A0A2T0S8K6</accession>
<reference evidence="1 2" key="1">
    <citation type="submission" date="2018-03" db="EMBL/GenBank/DDBJ databases">
        <title>Genomic Encyclopedia of Archaeal and Bacterial Type Strains, Phase II (KMG-II): from individual species to whole genera.</title>
        <authorList>
            <person name="Goeker M."/>
        </authorList>
    </citation>
    <scope>NUCLEOTIDE SEQUENCE [LARGE SCALE GENOMIC DNA]</scope>
    <source>
        <strain evidence="1 2">DSM 28354</strain>
    </source>
</reference>
<protein>
    <submittedName>
        <fullName evidence="1">Uncharacterized protein</fullName>
    </submittedName>
</protein>
<evidence type="ECO:0000313" key="1">
    <source>
        <dbReference type="EMBL" id="PRY29767.1"/>
    </source>
</evidence>
<proteinExistence type="predicted"/>
<organism evidence="1 2">
    <name type="scientific">Spirosoma oryzae</name>
    <dbReference type="NCBI Taxonomy" id="1469603"/>
    <lineage>
        <taxon>Bacteria</taxon>
        <taxon>Pseudomonadati</taxon>
        <taxon>Bacteroidota</taxon>
        <taxon>Cytophagia</taxon>
        <taxon>Cytophagales</taxon>
        <taxon>Cytophagaceae</taxon>
        <taxon>Spirosoma</taxon>
    </lineage>
</organism>
<gene>
    <name evidence="1" type="ORF">CLV58_12529</name>
</gene>
<evidence type="ECO:0000313" key="2">
    <source>
        <dbReference type="Proteomes" id="UP000238375"/>
    </source>
</evidence>